<dbReference type="PANTHER" id="PTHR12011">
    <property type="entry name" value="ADHESION G-PROTEIN COUPLED RECEPTOR"/>
    <property type="match status" value="1"/>
</dbReference>
<reference evidence="9 10" key="2">
    <citation type="submission" date="2019-01" db="EMBL/GenBank/DDBJ databases">
        <title>The decoding of complex shrimp genome reveals the adaptation for benthos swimmer, frequently molting mechanism and breeding impact on genome.</title>
        <authorList>
            <person name="Sun Y."/>
            <person name="Gao Y."/>
            <person name="Yu Y."/>
        </authorList>
    </citation>
    <scope>NUCLEOTIDE SEQUENCE [LARGE SCALE GENOMIC DNA]</scope>
    <source>
        <tissue evidence="9">Muscle</tissue>
    </source>
</reference>
<dbReference type="InterPro" id="IPR046338">
    <property type="entry name" value="GAIN_dom_sf"/>
</dbReference>
<feature type="transmembrane region" description="Helical" evidence="6">
    <location>
        <begin position="182"/>
        <end position="211"/>
    </location>
</feature>
<dbReference type="PRINTS" id="PR02001">
    <property type="entry name" value="GCR1CAMPR"/>
</dbReference>
<keyword evidence="5" id="KW-1015">Disulfide bond</keyword>
<dbReference type="InterPro" id="IPR000832">
    <property type="entry name" value="GPCR_2_secretin-like"/>
</dbReference>
<name>A0A423TD59_PENVA</name>
<evidence type="ECO:0000256" key="6">
    <source>
        <dbReference type="SAM" id="Phobius"/>
    </source>
</evidence>
<evidence type="ECO:0000313" key="9">
    <source>
        <dbReference type="EMBL" id="ROT74346.1"/>
    </source>
</evidence>
<evidence type="ECO:0000259" key="8">
    <source>
        <dbReference type="PROSITE" id="PS50261"/>
    </source>
</evidence>
<dbReference type="PROSITE" id="PS50221">
    <property type="entry name" value="GAIN_B"/>
    <property type="match status" value="1"/>
</dbReference>
<reference evidence="9 10" key="1">
    <citation type="submission" date="2018-04" db="EMBL/GenBank/DDBJ databases">
        <authorList>
            <person name="Zhang X."/>
            <person name="Yuan J."/>
            <person name="Li F."/>
            <person name="Xiang J."/>
        </authorList>
    </citation>
    <scope>NUCLEOTIDE SEQUENCE [LARGE SCALE GENOMIC DNA]</scope>
    <source>
        <tissue evidence="9">Muscle</tissue>
    </source>
</reference>
<dbReference type="GO" id="GO:0004930">
    <property type="term" value="F:G protein-coupled receptor activity"/>
    <property type="evidence" value="ECO:0007669"/>
    <property type="project" value="InterPro"/>
</dbReference>
<dbReference type="OrthoDB" id="1100386at2759"/>
<organism evidence="9 10">
    <name type="scientific">Penaeus vannamei</name>
    <name type="common">Whiteleg shrimp</name>
    <name type="synonym">Litopenaeus vannamei</name>
    <dbReference type="NCBI Taxonomy" id="6689"/>
    <lineage>
        <taxon>Eukaryota</taxon>
        <taxon>Metazoa</taxon>
        <taxon>Ecdysozoa</taxon>
        <taxon>Arthropoda</taxon>
        <taxon>Crustacea</taxon>
        <taxon>Multicrustacea</taxon>
        <taxon>Malacostraca</taxon>
        <taxon>Eumalacostraca</taxon>
        <taxon>Eucarida</taxon>
        <taxon>Decapoda</taxon>
        <taxon>Dendrobranchiata</taxon>
        <taxon>Penaeoidea</taxon>
        <taxon>Penaeidae</taxon>
        <taxon>Penaeus</taxon>
    </lineage>
</organism>
<proteinExistence type="predicted"/>
<dbReference type="InterPro" id="IPR057244">
    <property type="entry name" value="GAIN_B"/>
</dbReference>
<evidence type="ECO:0000313" key="10">
    <source>
        <dbReference type="Proteomes" id="UP000283509"/>
    </source>
</evidence>
<sequence>MQTRVVRQPPWYYGQEQRTFTHPLYNDTWIRLPKSFHEDHLDARNQVKVVFVAYNELHCTINSVPCDPRTAKHKRDLPARDQVNSAVIGAKVGGVSTWHAAFDEYVEVRLQHIYTGDIFLLGPPTCVWWDIRSHRWAKDGCRLVETNEFVSVCRCDHLTNLAVVVDITGSWMILMLRGLDVMYYVLQCIIIIGCVVTVVSLALCILCFLIFKDLREKTSSLVHANLCGSLMLAELVLLGGLDATEDTVACKTVAALLHYFFLATFTWSAVGAFTCMDFREGEEEGGGGSRGVPSGPFRTFVKVRRRWRVTWSAIAPVALHVTHPFHVYRTFVKVRRRWRVTWMPSPRWHSSDPPVSRV</sequence>
<feature type="transmembrane region" description="Helical" evidence="6">
    <location>
        <begin position="158"/>
        <end position="176"/>
    </location>
</feature>
<keyword evidence="2 6" id="KW-0812">Transmembrane</keyword>
<feature type="domain" description="G-protein coupled receptors family 2 profile 2" evidence="8">
    <location>
        <begin position="186"/>
        <end position="274"/>
    </location>
</feature>
<dbReference type="Proteomes" id="UP000283509">
    <property type="component" value="Unassembled WGS sequence"/>
</dbReference>
<feature type="transmembrane region" description="Helical" evidence="6">
    <location>
        <begin position="253"/>
        <end position="273"/>
    </location>
</feature>
<gene>
    <name evidence="9" type="ORF">C7M84_007158</name>
</gene>
<keyword evidence="10" id="KW-1185">Reference proteome</keyword>
<feature type="transmembrane region" description="Helical" evidence="6">
    <location>
        <begin position="223"/>
        <end position="241"/>
    </location>
</feature>
<dbReference type="SMART" id="SM00303">
    <property type="entry name" value="GPS"/>
    <property type="match status" value="1"/>
</dbReference>
<protein>
    <submittedName>
        <fullName evidence="9">Latrophilin-like protein 2</fullName>
    </submittedName>
</protein>
<dbReference type="PANTHER" id="PTHR12011:SF347">
    <property type="entry name" value="FI21270P1-RELATED"/>
    <property type="match status" value="1"/>
</dbReference>
<evidence type="ECO:0000259" key="7">
    <source>
        <dbReference type="PROSITE" id="PS50221"/>
    </source>
</evidence>
<dbReference type="EMBL" id="QCYY01001909">
    <property type="protein sequence ID" value="ROT74346.1"/>
    <property type="molecule type" value="Genomic_DNA"/>
</dbReference>
<dbReference type="PROSITE" id="PS50261">
    <property type="entry name" value="G_PROTEIN_RECEP_F2_4"/>
    <property type="match status" value="1"/>
</dbReference>
<dbReference type="InterPro" id="IPR000203">
    <property type="entry name" value="GPS"/>
</dbReference>
<evidence type="ECO:0000256" key="4">
    <source>
        <dbReference type="ARBA" id="ARBA00023136"/>
    </source>
</evidence>
<dbReference type="GO" id="GO:0007166">
    <property type="term" value="P:cell surface receptor signaling pathway"/>
    <property type="evidence" value="ECO:0007669"/>
    <property type="project" value="InterPro"/>
</dbReference>
<evidence type="ECO:0000256" key="2">
    <source>
        <dbReference type="ARBA" id="ARBA00022692"/>
    </source>
</evidence>
<dbReference type="Pfam" id="PF01825">
    <property type="entry name" value="GPS"/>
    <property type="match status" value="1"/>
</dbReference>
<dbReference type="InterPro" id="IPR017981">
    <property type="entry name" value="GPCR_2-like_7TM"/>
</dbReference>
<evidence type="ECO:0000256" key="3">
    <source>
        <dbReference type="ARBA" id="ARBA00022989"/>
    </source>
</evidence>
<evidence type="ECO:0000256" key="1">
    <source>
        <dbReference type="ARBA" id="ARBA00004141"/>
    </source>
</evidence>
<accession>A0A423TD59</accession>
<dbReference type="Gene3D" id="2.60.220.50">
    <property type="match status" value="1"/>
</dbReference>
<comment type="subcellular location">
    <subcellularLocation>
        <location evidence="1">Membrane</location>
        <topology evidence="1">Multi-pass membrane protein</topology>
    </subcellularLocation>
</comment>
<dbReference type="Gene3D" id="1.20.1070.10">
    <property type="entry name" value="Rhodopsin 7-helix transmembrane proteins"/>
    <property type="match status" value="1"/>
</dbReference>
<evidence type="ECO:0000256" key="5">
    <source>
        <dbReference type="ARBA" id="ARBA00023157"/>
    </source>
</evidence>
<dbReference type="Pfam" id="PF00002">
    <property type="entry name" value="7tm_2"/>
    <property type="match status" value="1"/>
</dbReference>
<dbReference type="GO" id="GO:0005886">
    <property type="term" value="C:plasma membrane"/>
    <property type="evidence" value="ECO:0007669"/>
    <property type="project" value="TreeGrafter"/>
</dbReference>
<dbReference type="AlphaFoldDB" id="A0A423TD59"/>
<dbReference type="InterPro" id="IPR022343">
    <property type="entry name" value="GCR1-cAMP_receptor"/>
</dbReference>
<keyword evidence="3 6" id="KW-1133">Transmembrane helix</keyword>
<comment type="caution">
    <text evidence="9">The sequence shown here is derived from an EMBL/GenBank/DDBJ whole genome shotgun (WGS) entry which is preliminary data.</text>
</comment>
<feature type="domain" description="GAIN-B" evidence="7">
    <location>
        <begin position="9"/>
        <end position="171"/>
    </location>
</feature>
<keyword evidence="4 6" id="KW-0472">Membrane</keyword>